<evidence type="ECO:0000313" key="2">
    <source>
        <dbReference type="Proteomes" id="UP001610444"/>
    </source>
</evidence>
<keyword evidence="2" id="KW-1185">Reference proteome</keyword>
<dbReference type="GeneID" id="98153060"/>
<protein>
    <submittedName>
        <fullName evidence="1">Uncharacterized protein</fullName>
    </submittedName>
</protein>
<evidence type="ECO:0000313" key="1">
    <source>
        <dbReference type="EMBL" id="KAL2837674.1"/>
    </source>
</evidence>
<organism evidence="1 2">
    <name type="scientific">Aspergillus pseudodeflectus</name>
    <dbReference type="NCBI Taxonomy" id="176178"/>
    <lineage>
        <taxon>Eukaryota</taxon>
        <taxon>Fungi</taxon>
        <taxon>Dikarya</taxon>
        <taxon>Ascomycota</taxon>
        <taxon>Pezizomycotina</taxon>
        <taxon>Eurotiomycetes</taxon>
        <taxon>Eurotiomycetidae</taxon>
        <taxon>Eurotiales</taxon>
        <taxon>Aspergillaceae</taxon>
        <taxon>Aspergillus</taxon>
        <taxon>Aspergillus subgen. Nidulantes</taxon>
    </lineage>
</organism>
<reference evidence="1 2" key="1">
    <citation type="submission" date="2024-07" db="EMBL/GenBank/DDBJ databases">
        <title>Section-level genome sequencing and comparative genomics of Aspergillus sections Usti and Cavernicolus.</title>
        <authorList>
            <consortium name="Lawrence Berkeley National Laboratory"/>
            <person name="Nybo J.L."/>
            <person name="Vesth T.C."/>
            <person name="Theobald S."/>
            <person name="Frisvad J.C."/>
            <person name="Larsen T.O."/>
            <person name="Kjaerboelling I."/>
            <person name="Rothschild-Mancinelli K."/>
            <person name="Lyhne E.K."/>
            <person name="Kogle M.E."/>
            <person name="Barry K."/>
            <person name="Clum A."/>
            <person name="Na H."/>
            <person name="Ledsgaard L."/>
            <person name="Lin J."/>
            <person name="Lipzen A."/>
            <person name="Kuo A."/>
            <person name="Riley R."/>
            <person name="Mondo S."/>
            <person name="LaButti K."/>
            <person name="Haridas S."/>
            <person name="Pangalinan J."/>
            <person name="Salamov A.A."/>
            <person name="Simmons B.A."/>
            <person name="Magnuson J.K."/>
            <person name="Chen J."/>
            <person name="Drula E."/>
            <person name="Henrissat B."/>
            <person name="Wiebenga A."/>
            <person name="Lubbers R.J."/>
            <person name="Gomes A.C."/>
            <person name="Macurrencykelacurrency M.R."/>
            <person name="Stajich J."/>
            <person name="Grigoriev I.V."/>
            <person name="Mortensen U.H."/>
            <person name="De vries R.P."/>
            <person name="Baker S.E."/>
            <person name="Andersen M.R."/>
        </authorList>
    </citation>
    <scope>NUCLEOTIDE SEQUENCE [LARGE SCALE GENOMIC DNA]</scope>
    <source>
        <strain evidence="1 2">CBS 756.74</strain>
    </source>
</reference>
<dbReference type="Proteomes" id="UP001610444">
    <property type="component" value="Unassembled WGS sequence"/>
</dbReference>
<dbReference type="EMBL" id="JBFXLR010000094">
    <property type="protein sequence ID" value="KAL2837674.1"/>
    <property type="molecule type" value="Genomic_DNA"/>
</dbReference>
<proteinExistence type="predicted"/>
<gene>
    <name evidence="1" type="ORF">BJX68DRAFT_220198</name>
</gene>
<sequence length="150" mass="17144">MKASSQPKQRLPFIPPTSSIPASHLLWNAQDSDGRKYPVDAYSRTEYFWGQSCGFVIPYVPLLRVQLNGQQSCKLEAWLLQFLTTGHRHSCTALHSYRQFVLLQRMMYVPGEMQTLPAPLLAYHVSRSSTLRRKRSSSSPRTLNYILASV</sequence>
<name>A0ABR4JDK5_9EURO</name>
<comment type="caution">
    <text evidence="1">The sequence shown here is derived from an EMBL/GenBank/DDBJ whole genome shotgun (WGS) entry which is preliminary data.</text>
</comment>
<accession>A0ABR4JDK5</accession>
<dbReference type="RefSeq" id="XP_070892653.1">
    <property type="nucleotide sequence ID" value="XM_071037896.1"/>
</dbReference>